<dbReference type="RefSeq" id="WP_150946093.1">
    <property type="nucleotide sequence ID" value="NZ_VCMV01000024.1"/>
</dbReference>
<dbReference type="AlphaFoldDB" id="A0A5N3P8W8"/>
<dbReference type="InterPro" id="IPR037523">
    <property type="entry name" value="VOC_core"/>
</dbReference>
<comment type="caution">
    <text evidence="2">The sequence shown here is derived from an EMBL/GenBank/DDBJ whole genome shotgun (WGS) entry which is preliminary data.</text>
</comment>
<reference evidence="2 3" key="1">
    <citation type="journal article" date="2019" name="Microorganisms">
        <title>Genome Insights into the Novel Species Microvirga brassicacearum, a Rapeseed Endophyte with Biotechnological Potential.</title>
        <authorList>
            <person name="Jimenez-Gomez A."/>
            <person name="Saati-Santamaria Z."/>
            <person name="Igual J.M."/>
            <person name="Rivas R."/>
            <person name="Mateos P.F."/>
            <person name="Garcia-Fraile P."/>
        </authorList>
    </citation>
    <scope>NUCLEOTIDE SEQUENCE [LARGE SCALE GENOMIC DNA]</scope>
    <source>
        <strain evidence="2 3">CDVBN77</strain>
    </source>
</reference>
<dbReference type="PROSITE" id="PS51819">
    <property type="entry name" value="VOC"/>
    <property type="match status" value="1"/>
</dbReference>
<dbReference type="PANTHER" id="PTHR40265:SF1">
    <property type="entry name" value="GLYOXALASE-LIKE DOMAIN-CONTAINING PROTEIN"/>
    <property type="match status" value="1"/>
</dbReference>
<accession>A0A5N3P8W8</accession>
<dbReference type="SUPFAM" id="SSF54593">
    <property type="entry name" value="Glyoxalase/Bleomycin resistance protein/Dihydroxybiphenyl dioxygenase"/>
    <property type="match status" value="2"/>
</dbReference>
<name>A0A5N3P8W8_9HYPH</name>
<evidence type="ECO:0000313" key="3">
    <source>
        <dbReference type="Proteomes" id="UP000325684"/>
    </source>
</evidence>
<evidence type="ECO:0000259" key="1">
    <source>
        <dbReference type="PROSITE" id="PS51819"/>
    </source>
</evidence>
<organism evidence="2 3">
    <name type="scientific">Microvirga brassicacearum</name>
    <dbReference type="NCBI Taxonomy" id="2580413"/>
    <lineage>
        <taxon>Bacteria</taxon>
        <taxon>Pseudomonadati</taxon>
        <taxon>Pseudomonadota</taxon>
        <taxon>Alphaproteobacteria</taxon>
        <taxon>Hyphomicrobiales</taxon>
        <taxon>Methylobacteriaceae</taxon>
        <taxon>Microvirga</taxon>
    </lineage>
</organism>
<dbReference type="InterPro" id="IPR025870">
    <property type="entry name" value="Glyoxalase-like_dom"/>
</dbReference>
<dbReference type="EMBL" id="VCMV01000024">
    <property type="protein sequence ID" value="KAB0266179.1"/>
    <property type="molecule type" value="Genomic_DNA"/>
</dbReference>
<dbReference type="InterPro" id="IPR029068">
    <property type="entry name" value="Glyas_Bleomycin-R_OHBP_Dase"/>
</dbReference>
<dbReference type="Proteomes" id="UP000325684">
    <property type="component" value="Unassembled WGS sequence"/>
</dbReference>
<gene>
    <name evidence="2" type="ORF">FEZ63_15590</name>
</gene>
<dbReference type="Pfam" id="PF13468">
    <property type="entry name" value="Glyoxalase_3"/>
    <property type="match status" value="1"/>
</dbReference>
<dbReference type="OrthoDB" id="9812467at2"/>
<dbReference type="Gene3D" id="3.10.180.10">
    <property type="entry name" value="2,3-Dihydroxybiphenyl 1,2-Dioxygenase, domain 1"/>
    <property type="match status" value="2"/>
</dbReference>
<proteinExistence type="predicted"/>
<evidence type="ECO:0000313" key="2">
    <source>
        <dbReference type="EMBL" id="KAB0266179.1"/>
    </source>
</evidence>
<keyword evidence="3" id="KW-1185">Reference proteome</keyword>
<sequence length="280" mass="30792">MSQPVPVLDHAVVNVLGELDRAAEQYRRLGFQLSERGHHTLGSSNHLAIFGENYLELLGFEPGRQTERADLWKHPAGLTGLVFKTTDSLGLHADLSQKGIPVENPAEFSRPVALPDGSRDASFRVVRLGTQLVPNGRVFFCHHFTPELVWRDEWRQHPNGVTDIVEFIIAATDPQKTSDLYRSIFGAQAITNLPDGAALRAGRATVLFLTPQEVENRFGEDAAPISADGTDRMVALTLKTRSLAKVDALLVTNGVAFEREEERIVVPHTDAEGVALAFVE</sequence>
<dbReference type="PANTHER" id="PTHR40265">
    <property type="entry name" value="BLL2707 PROTEIN"/>
    <property type="match status" value="1"/>
</dbReference>
<feature type="domain" description="VOC" evidence="1">
    <location>
        <begin position="161"/>
        <end position="280"/>
    </location>
</feature>
<protein>
    <submittedName>
        <fullName evidence="2">VOC family protein</fullName>
    </submittedName>
</protein>